<sequence>MPDRIIKDGAVVDDSWQVIRELEGDLPAGKIIVPAQHWLENKDALQARGDVAVWLASDQSPKLLGDDIKSFELIAVDFPAFADGRGFSYGRELRERGFSGELRAIGGFMRDQLAYLTRCGFNSFALENADLDKAVASLKDFSVHYQVSIDNPQPIFRARQG</sequence>
<name>A0A7W4W2N6_9GAMM</name>
<dbReference type="PIRSF" id="PIRSF030820">
    <property type="entry name" value="UCP030820"/>
    <property type="match status" value="1"/>
</dbReference>
<evidence type="ECO:0000313" key="2">
    <source>
        <dbReference type="Proteomes" id="UP000537130"/>
    </source>
</evidence>
<organism evidence="1 2">
    <name type="scientific">Litorivivens lipolytica</name>
    <dbReference type="NCBI Taxonomy" id="1524264"/>
    <lineage>
        <taxon>Bacteria</taxon>
        <taxon>Pseudomonadati</taxon>
        <taxon>Pseudomonadota</taxon>
        <taxon>Gammaproteobacteria</taxon>
        <taxon>Litorivivens</taxon>
    </lineage>
</organism>
<dbReference type="InterPro" id="IPR008318">
    <property type="entry name" value="UCP030820"/>
</dbReference>
<keyword evidence="2" id="KW-1185">Reference proteome</keyword>
<dbReference type="Proteomes" id="UP000537130">
    <property type="component" value="Unassembled WGS sequence"/>
</dbReference>
<protein>
    <submittedName>
        <fullName evidence="1">Uncharacterized protein (DUF934 family)</fullName>
    </submittedName>
</protein>
<dbReference type="RefSeq" id="WP_183409031.1">
    <property type="nucleotide sequence ID" value="NZ_JACHWY010000001.1"/>
</dbReference>
<gene>
    <name evidence="1" type="ORF">FHR99_000564</name>
</gene>
<dbReference type="AlphaFoldDB" id="A0A7W4W2N6"/>
<accession>A0A7W4W2N6</accession>
<comment type="caution">
    <text evidence="1">The sequence shown here is derived from an EMBL/GenBank/DDBJ whole genome shotgun (WGS) entry which is preliminary data.</text>
</comment>
<evidence type="ECO:0000313" key="1">
    <source>
        <dbReference type="EMBL" id="MBB3046328.1"/>
    </source>
</evidence>
<proteinExistence type="predicted"/>
<dbReference type="EMBL" id="JACHWY010000001">
    <property type="protein sequence ID" value="MBB3046328.1"/>
    <property type="molecule type" value="Genomic_DNA"/>
</dbReference>
<dbReference type="Pfam" id="PF06073">
    <property type="entry name" value="DUF934"/>
    <property type="match status" value="1"/>
</dbReference>
<reference evidence="1 2" key="1">
    <citation type="submission" date="2020-08" db="EMBL/GenBank/DDBJ databases">
        <title>Genomic Encyclopedia of Type Strains, Phase III (KMG-III): the genomes of soil and plant-associated and newly described type strains.</title>
        <authorList>
            <person name="Whitman W."/>
        </authorList>
    </citation>
    <scope>NUCLEOTIDE SEQUENCE [LARGE SCALE GENOMIC DNA]</scope>
    <source>
        <strain evidence="1 2">CECT 8654</strain>
    </source>
</reference>